<dbReference type="PRINTS" id="PR00080">
    <property type="entry name" value="SDRFAMILY"/>
</dbReference>
<proteinExistence type="inferred from homology"/>
<dbReference type="eggNOG" id="COG1028">
    <property type="taxonomic scope" value="Bacteria"/>
</dbReference>
<keyword evidence="5" id="KW-1185">Reference proteome</keyword>
<comment type="similarity">
    <text evidence="1">Belongs to the short-chain dehydrogenases/reductases (SDR) family.</text>
</comment>
<dbReference type="InterPro" id="IPR057326">
    <property type="entry name" value="KR_dom"/>
</dbReference>
<organism evidence="4 5">
    <name type="scientific">Hafnia alvei FB1</name>
    <dbReference type="NCBI Taxonomy" id="1453496"/>
    <lineage>
        <taxon>Bacteria</taxon>
        <taxon>Pseudomonadati</taxon>
        <taxon>Pseudomonadota</taxon>
        <taxon>Gammaproteobacteria</taxon>
        <taxon>Enterobacterales</taxon>
        <taxon>Hafniaceae</taxon>
        <taxon>Hafnia</taxon>
    </lineage>
</organism>
<dbReference type="GeneID" id="56890895"/>
<evidence type="ECO:0000256" key="1">
    <source>
        <dbReference type="ARBA" id="ARBA00006484"/>
    </source>
</evidence>
<dbReference type="PROSITE" id="PS00061">
    <property type="entry name" value="ADH_SHORT"/>
    <property type="match status" value="1"/>
</dbReference>
<dbReference type="SUPFAM" id="SSF51735">
    <property type="entry name" value="NAD(P)-binding Rossmann-fold domains"/>
    <property type="match status" value="1"/>
</dbReference>
<dbReference type="Proteomes" id="UP000029986">
    <property type="component" value="Chromosome"/>
</dbReference>
<dbReference type="GO" id="GO:0016616">
    <property type="term" value="F:oxidoreductase activity, acting on the CH-OH group of donors, NAD or NADP as acceptor"/>
    <property type="evidence" value="ECO:0007669"/>
    <property type="project" value="TreeGrafter"/>
</dbReference>
<gene>
    <name evidence="4" type="ORF">AT03_06435</name>
</gene>
<dbReference type="AlphaFoldDB" id="A0A097R034"/>
<dbReference type="InterPro" id="IPR036291">
    <property type="entry name" value="NAD(P)-bd_dom_sf"/>
</dbReference>
<dbReference type="OrthoDB" id="9804774at2"/>
<dbReference type="KEGG" id="hav:AT03_06435"/>
<dbReference type="SMART" id="SM00822">
    <property type="entry name" value="PKS_KR"/>
    <property type="match status" value="1"/>
</dbReference>
<name>A0A097R034_HAFAL</name>
<evidence type="ECO:0000259" key="3">
    <source>
        <dbReference type="SMART" id="SM00822"/>
    </source>
</evidence>
<evidence type="ECO:0000313" key="4">
    <source>
        <dbReference type="EMBL" id="AIU72065.1"/>
    </source>
</evidence>
<dbReference type="Pfam" id="PF13561">
    <property type="entry name" value="adh_short_C2"/>
    <property type="match status" value="1"/>
</dbReference>
<dbReference type="RefSeq" id="WP_025800632.1">
    <property type="nucleotide sequence ID" value="NZ_CP009706.1"/>
</dbReference>
<evidence type="ECO:0000256" key="2">
    <source>
        <dbReference type="ARBA" id="ARBA00023002"/>
    </source>
</evidence>
<dbReference type="PRINTS" id="PR00081">
    <property type="entry name" value="GDHRDH"/>
</dbReference>
<sequence>MTQKWVLITGGSRGIGQTLVTELLPRWNVVFTGRSAESLVGTQRRAENLQTDTWVQGYACDGKNEQQVAQLAQRLIDKFGAPSAVIHNAGVTRDALHIHQDAEIWRDVLETNLVAIINWNRVLLPAMMLQGQGAIVLMSSVSAIKGNRGQTAYAASKAAMMGLARSLACEVGRFGIRVNCLAPGLIDSGMTQAIPESKLKAMRQEIPLRRLGHPHEVAKAAEFLIGENSHYLTGQTLILDGGLSA</sequence>
<dbReference type="PATRIC" id="fig|1453496.5.peg.1289"/>
<dbReference type="Gene3D" id="3.40.50.720">
    <property type="entry name" value="NAD(P)-binding Rossmann-like Domain"/>
    <property type="match status" value="1"/>
</dbReference>
<dbReference type="InterPro" id="IPR002347">
    <property type="entry name" value="SDR_fam"/>
</dbReference>
<dbReference type="InterPro" id="IPR020904">
    <property type="entry name" value="Sc_DH/Rdtase_CS"/>
</dbReference>
<accession>A0A097R034</accession>
<dbReference type="PANTHER" id="PTHR42760:SF133">
    <property type="entry name" value="3-OXOACYL-[ACYL-CARRIER-PROTEIN] REDUCTASE"/>
    <property type="match status" value="1"/>
</dbReference>
<reference evidence="4 5" key="1">
    <citation type="journal article" date="2014" name="Gut Pathog.">
        <title>Gene clusters of Hafnia alvei strain FB1 important in survival and pathogenesis: a draft genome perspective.</title>
        <authorList>
            <person name="Tan J.Y."/>
            <person name="Yin W.F."/>
            <person name="Chan K.G."/>
        </authorList>
    </citation>
    <scope>NUCLEOTIDE SEQUENCE [LARGE SCALE GENOMIC DNA]</scope>
    <source>
        <strain evidence="4 5">FB1</strain>
    </source>
</reference>
<dbReference type="HOGENOM" id="CLU_010194_1_3_6"/>
<dbReference type="FunFam" id="3.40.50.720:FF:000173">
    <property type="entry name" value="3-oxoacyl-[acyl-carrier protein] reductase"/>
    <property type="match status" value="1"/>
</dbReference>
<protein>
    <submittedName>
        <fullName evidence="4">3-oxoacyl-ACP reductase</fullName>
    </submittedName>
</protein>
<dbReference type="EMBL" id="CP009706">
    <property type="protein sequence ID" value="AIU72065.1"/>
    <property type="molecule type" value="Genomic_DNA"/>
</dbReference>
<dbReference type="PANTHER" id="PTHR42760">
    <property type="entry name" value="SHORT-CHAIN DEHYDROGENASES/REDUCTASES FAMILY MEMBER"/>
    <property type="match status" value="1"/>
</dbReference>
<feature type="domain" description="Ketoreductase" evidence="3">
    <location>
        <begin position="4"/>
        <end position="184"/>
    </location>
</feature>
<evidence type="ECO:0000313" key="5">
    <source>
        <dbReference type="Proteomes" id="UP000029986"/>
    </source>
</evidence>
<keyword evidence="2" id="KW-0560">Oxidoreductase</keyword>